<gene>
    <name evidence="1" type="ORF">HHI36_008140</name>
</gene>
<evidence type="ECO:0000313" key="1">
    <source>
        <dbReference type="EMBL" id="KAL3269057.1"/>
    </source>
</evidence>
<protein>
    <submittedName>
        <fullName evidence="1">Uncharacterized protein</fullName>
    </submittedName>
</protein>
<name>A0ABD2MRW3_9CUCU</name>
<reference evidence="1 2" key="1">
    <citation type="journal article" date="2021" name="BMC Biol.">
        <title>Horizontally acquired antibacterial genes associated with adaptive radiation of ladybird beetles.</title>
        <authorList>
            <person name="Li H.S."/>
            <person name="Tang X.F."/>
            <person name="Huang Y.H."/>
            <person name="Xu Z.Y."/>
            <person name="Chen M.L."/>
            <person name="Du X.Y."/>
            <person name="Qiu B.Y."/>
            <person name="Chen P.T."/>
            <person name="Zhang W."/>
            <person name="Slipinski A."/>
            <person name="Escalona H.E."/>
            <person name="Waterhouse R.M."/>
            <person name="Zwick A."/>
            <person name="Pang H."/>
        </authorList>
    </citation>
    <scope>NUCLEOTIDE SEQUENCE [LARGE SCALE GENOMIC DNA]</scope>
    <source>
        <strain evidence="1">SYSU2018</strain>
    </source>
</reference>
<dbReference type="Proteomes" id="UP001516400">
    <property type="component" value="Unassembled WGS sequence"/>
</dbReference>
<proteinExistence type="predicted"/>
<dbReference type="AlphaFoldDB" id="A0ABD2MRW3"/>
<organism evidence="1 2">
    <name type="scientific">Cryptolaemus montrouzieri</name>
    <dbReference type="NCBI Taxonomy" id="559131"/>
    <lineage>
        <taxon>Eukaryota</taxon>
        <taxon>Metazoa</taxon>
        <taxon>Ecdysozoa</taxon>
        <taxon>Arthropoda</taxon>
        <taxon>Hexapoda</taxon>
        <taxon>Insecta</taxon>
        <taxon>Pterygota</taxon>
        <taxon>Neoptera</taxon>
        <taxon>Endopterygota</taxon>
        <taxon>Coleoptera</taxon>
        <taxon>Polyphaga</taxon>
        <taxon>Cucujiformia</taxon>
        <taxon>Coccinelloidea</taxon>
        <taxon>Coccinellidae</taxon>
        <taxon>Scymninae</taxon>
        <taxon>Scymnini</taxon>
        <taxon>Cryptolaemus</taxon>
    </lineage>
</organism>
<sequence length="123" mass="14461">MADLLANRGRLLPNSPNIKGGPQELWPEYKKIIKRKWMEEFWNLAKTKGKVYFEYFKFLNLGTEGWFHGMDRPRWLITTLNCLRSGHCSVPAHLHKIGITDSPLCSCGEVRDIQIFFYVRIIY</sequence>
<comment type="caution">
    <text evidence="1">The sequence shown here is derived from an EMBL/GenBank/DDBJ whole genome shotgun (WGS) entry which is preliminary data.</text>
</comment>
<keyword evidence="2" id="KW-1185">Reference proteome</keyword>
<accession>A0ABD2MRW3</accession>
<dbReference type="EMBL" id="JABFTP020000021">
    <property type="protein sequence ID" value="KAL3269057.1"/>
    <property type="molecule type" value="Genomic_DNA"/>
</dbReference>
<evidence type="ECO:0000313" key="2">
    <source>
        <dbReference type="Proteomes" id="UP001516400"/>
    </source>
</evidence>